<evidence type="ECO:0000313" key="2">
    <source>
        <dbReference type="EMBL" id="KAF2272381.1"/>
    </source>
</evidence>
<name>A0A6A6J727_WESOR</name>
<dbReference type="RefSeq" id="XP_033649920.1">
    <property type="nucleotide sequence ID" value="XM_033793789.1"/>
</dbReference>
<accession>A0A6A6J727</accession>
<gene>
    <name evidence="2" type="ORF">EI97DRAFT_212790</name>
</gene>
<reference evidence="2" key="1">
    <citation type="journal article" date="2020" name="Stud. Mycol.">
        <title>101 Dothideomycetes genomes: a test case for predicting lifestyles and emergence of pathogens.</title>
        <authorList>
            <person name="Haridas S."/>
            <person name="Albert R."/>
            <person name="Binder M."/>
            <person name="Bloem J."/>
            <person name="Labutti K."/>
            <person name="Salamov A."/>
            <person name="Andreopoulos B."/>
            <person name="Baker S."/>
            <person name="Barry K."/>
            <person name="Bills G."/>
            <person name="Bluhm B."/>
            <person name="Cannon C."/>
            <person name="Castanera R."/>
            <person name="Culley D."/>
            <person name="Daum C."/>
            <person name="Ezra D."/>
            <person name="Gonzalez J."/>
            <person name="Henrissat B."/>
            <person name="Kuo A."/>
            <person name="Liang C."/>
            <person name="Lipzen A."/>
            <person name="Lutzoni F."/>
            <person name="Magnuson J."/>
            <person name="Mondo S."/>
            <person name="Nolan M."/>
            <person name="Ohm R."/>
            <person name="Pangilinan J."/>
            <person name="Park H.-J."/>
            <person name="Ramirez L."/>
            <person name="Alfaro M."/>
            <person name="Sun H."/>
            <person name="Tritt A."/>
            <person name="Yoshinaga Y."/>
            <person name="Zwiers L.-H."/>
            <person name="Turgeon B."/>
            <person name="Goodwin S."/>
            <person name="Spatafora J."/>
            <person name="Crous P."/>
            <person name="Grigoriev I."/>
        </authorList>
    </citation>
    <scope>NUCLEOTIDE SEQUENCE</scope>
    <source>
        <strain evidence="2">CBS 379.55</strain>
    </source>
</reference>
<evidence type="ECO:0000313" key="3">
    <source>
        <dbReference type="Proteomes" id="UP000800097"/>
    </source>
</evidence>
<proteinExistence type="predicted"/>
<dbReference type="AlphaFoldDB" id="A0A6A6J727"/>
<dbReference type="EMBL" id="ML986522">
    <property type="protein sequence ID" value="KAF2272381.1"/>
    <property type="molecule type" value="Genomic_DNA"/>
</dbReference>
<evidence type="ECO:0000256" key="1">
    <source>
        <dbReference type="SAM" id="MobiDB-lite"/>
    </source>
</evidence>
<protein>
    <submittedName>
        <fullName evidence="2">Uncharacterized protein</fullName>
    </submittedName>
</protein>
<dbReference type="GeneID" id="54546964"/>
<feature type="compositionally biased region" description="Polar residues" evidence="1">
    <location>
        <begin position="70"/>
        <end position="91"/>
    </location>
</feature>
<keyword evidence="3" id="KW-1185">Reference proteome</keyword>
<sequence>MEGETGRTHLQASFASYLTDPSRASHQSSYLLFLILVYACTQASFMTNDHSRTLLKNHNYKSTYQFKQYPSKTTNQVPPHQTSKNIISNTYPEGRGKTKRRRNSTPMLHPCRQRRARVTRCCAVCGIRREWPFRFLCILCTLLVQQRRNLCSSTKEEIYTPPSKATK</sequence>
<feature type="region of interest" description="Disordered" evidence="1">
    <location>
        <begin position="70"/>
        <end position="109"/>
    </location>
</feature>
<organism evidence="2 3">
    <name type="scientific">Westerdykella ornata</name>
    <dbReference type="NCBI Taxonomy" id="318751"/>
    <lineage>
        <taxon>Eukaryota</taxon>
        <taxon>Fungi</taxon>
        <taxon>Dikarya</taxon>
        <taxon>Ascomycota</taxon>
        <taxon>Pezizomycotina</taxon>
        <taxon>Dothideomycetes</taxon>
        <taxon>Pleosporomycetidae</taxon>
        <taxon>Pleosporales</taxon>
        <taxon>Sporormiaceae</taxon>
        <taxon>Westerdykella</taxon>
    </lineage>
</organism>
<dbReference type="Proteomes" id="UP000800097">
    <property type="component" value="Unassembled WGS sequence"/>
</dbReference>